<evidence type="ECO:0000313" key="1">
    <source>
        <dbReference type="EMBL" id="NIJ09760.1"/>
    </source>
</evidence>
<dbReference type="RefSeq" id="WP_009156850.1">
    <property type="nucleotide sequence ID" value="NZ_JAAOYM010000001.1"/>
</dbReference>
<keyword evidence="2" id="KW-1185">Reference proteome</keyword>
<accession>A0A7X5ZP08</accession>
<comment type="caution">
    <text evidence="1">The sequence shown here is derived from an EMBL/GenBank/DDBJ whole genome shotgun (WGS) entry which is preliminary data.</text>
</comment>
<dbReference type="Proteomes" id="UP000545493">
    <property type="component" value="Unassembled WGS sequence"/>
</dbReference>
<name>A0A7X5ZP08_9PSEU</name>
<gene>
    <name evidence="1" type="ORF">FHU38_000104</name>
</gene>
<evidence type="ECO:0000313" key="2">
    <source>
        <dbReference type="Proteomes" id="UP000545493"/>
    </source>
</evidence>
<sequence length="86" mass="9849">MRLYPELQCLIDMVDSGWEFVHRISETFCLVRLDAACYWPTCVDGLKVFDRYNAVAVRWAWDGHELWRSEGSLADVVEGLLSLPAG</sequence>
<organism evidence="1 2">
    <name type="scientific">Saccharomonospora amisosensis</name>
    <dbReference type="NCBI Taxonomy" id="1128677"/>
    <lineage>
        <taxon>Bacteria</taxon>
        <taxon>Bacillati</taxon>
        <taxon>Actinomycetota</taxon>
        <taxon>Actinomycetes</taxon>
        <taxon>Pseudonocardiales</taxon>
        <taxon>Pseudonocardiaceae</taxon>
        <taxon>Saccharomonospora</taxon>
    </lineage>
</organism>
<dbReference type="EMBL" id="JAAOYM010000001">
    <property type="protein sequence ID" value="NIJ09760.1"/>
    <property type="molecule type" value="Genomic_DNA"/>
</dbReference>
<protein>
    <submittedName>
        <fullName evidence="1">Uncharacterized protein</fullName>
    </submittedName>
</protein>
<proteinExistence type="predicted"/>
<dbReference type="AlphaFoldDB" id="A0A7X5ZP08"/>
<reference evidence="1 2" key="1">
    <citation type="submission" date="2020-03" db="EMBL/GenBank/DDBJ databases">
        <title>Sequencing the genomes of 1000 actinobacteria strains.</title>
        <authorList>
            <person name="Klenk H.-P."/>
        </authorList>
    </citation>
    <scope>NUCLEOTIDE SEQUENCE [LARGE SCALE GENOMIC DNA]</scope>
    <source>
        <strain evidence="1 2">DSM 45685</strain>
    </source>
</reference>